<name>A0A9N7VFP1_PLEPL</name>
<reference evidence="1" key="1">
    <citation type="submission" date="2020-03" db="EMBL/GenBank/DDBJ databases">
        <authorList>
            <person name="Weist P."/>
        </authorList>
    </citation>
    <scope>NUCLEOTIDE SEQUENCE</scope>
</reference>
<sequence length="122" mass="13663">MTASDAITGPNAEYLSINTCPLLHALPAEQEPLQFPLQFPSCSSSDLLSPHFSRVSGDLKEVGYQPVERDRQSRSSFDRRGESILTQTCSGHCVCWNKLREVLLEEEEEEKEEEEEGCALTC</sequence>
<evidence type="ECO:0000313" key="2">
    <source>
        <dbReference type="Proteomes" id="UP001153269"/>
    </source>
</evidence>
<accession>A0A9N7VFP1</accession>
<gene>
    <name evidence="1" type="ORF">PLEPLA_LOCUS39604</name>
</gene>
<keyword evidence="2" id="KW-1185">Reference proteome</keyword>
<proteinExistence type="predicted"/>
<dbReference type="Proteomes" id="UP001153269">
    <property type="component" value="Unassembled WGS sequence"/>
</dbReference>
<dbReference type="EMBL" id="CADEAL010004105">
    <property type="protein sequence ID" value="CAB1451867.1"/>
    <property type="molecule type" value="Genomic_DNA"/>
</dbReference>
<evidence type="ECO:0000313" key="1">
    <source>
        <dbReference type="EMBL" id="CAB1451867.1"/>
    </source>
</evidence>
<comment type="caution">
    <text evidence="1">The sequence shown here is derived from an EMBL/GenBank/DDBJ whole genome shotgun (WGS) entry which is preliminary data.</text>
</comment>
<organism evidence="1 2">
    <name type="scientific">Pleuronectes platessa</name>
    <name type="common">European plaice</name>
    <dbReference type="NCBI Taxonomy" id="8262"/>
    <lineage>
        <taxon>Eukaryota</taxon>
        <taxon>Metazoa</taxon>
        <taxon>Chordata</taxon>
        <taxon>Craniata</taxon>
        <taxon>Vertebrata</taxon>
        <taxon>Euteleostomi</taxon>
        <taxon>Actinopterygii</taxon>
        <taxon>Neopterygii</taxon>
        <taxon>Teleostei</taxon>
        <taxon>Neoteleostei</taxon>
        <taxon>Acanthomorphata</taxon>
        <taxon>Carangaria</taxon>
        <taxon>Pleuronectiformes</taxon>
        <taxon>Pleuronectoidei</taxon>
        <taxon>Pleuronectidae</taxon>
        <taxon>Pleuronectes</taxon>
    </lineage>
</organism>
<dbReference type="AlphaFoldDB" id="A0A9N7VFP1"/>
<protein>
    <submittedName>
        <fullName evidence="1">Uncharacterized protein</fullName>
    </submittedName>
</protein>